<evidence type="ECO:0000313" key="1">
    <source>
        <dbReference type="EMBL" id="ONF42527.1"/>
    </source>
</evidence>
<name>A0A1V2DPI1_9GAMM</name>
<dbReference type="EMBL" id="MSCW01000009">
    <property type="protein sequence ID" value="ONF42527.1"/>
    <property type="molecule type" value="Genomic_DNA"/>
</dbReference>
<reference evidence="1 2" key="1">
    <citation type="submission" date="2016-12" db="EMBL/GenBank/DDBJ databases">
        <title>Marinobacter lutaoensis whole genome sequencing.</title>
        <authorList>
            <person name="Verma A."/>
            <person name="Krishnamurthi S."/>
        </authorList>
    </citation>
    <scope>NUCLEOTIDE SEQUENCE [LARGE SCALE GENOMIC DNA]</scope>
    <source>
        <strain evidence="1 2">T5054</strain>
    </source>
</reference>
<dbReference type="OrthoDB" id="194242at2"/>
<dbReference type="PROSITE" id="PS51257">
    <property type="entry name" value="PROKAR_LIPOPROTEIN"/>
    <property type="match status" value="1"/>
</dbReference>
<evidence type="ECO:0008006" key="3">
    <source>
        <dbReference type="Google" id="ProtNLM"/>
    </source>
</evidence>
<dbReference type="RefSeq" id="WP_076725472.1">
    <property type="nucleotide sequence ID" value="NZ_MSCW01000009.1"/>
</dbReference>
<comment type="caution">
    <text evidence="1">The sequence shown here is derived from an EMBL/GenBank/DDBJ whole genome shotgun (WGS) entry which is preliminary data.</text>
</comment>
<proteinExistence type="predicted"/>
<accession>A0A1V2DPI1</accession>
<gene>
    <name evidence="1" type="ORF">BTO32_15050</name>
</gene>
<dbReference type="Proteomes" id="UP000189339">
    <property type="component" value="Unassembled WGS sequence"/>
</dbReference>
<keyword evidence="2" id="KW-1185">Reference proteome</keyword>
<organism evidence="1 2">
    <name type="scientific">Marinobacter lutaoensis</name>
    <dbReference type="NCBI Taxonomy" id="135739"/>
    <lineage>
        <taxon>Bacteria</taxon>
        <taxon>Pseudomonadati</taxon>
        <taxon>Pseudomonadota</taxon>
        <taxon>Gammaproteobacteria</taxon>
        <taxon>Pseudomonadales</taxon>
        <taxon>Marinobacteraceae</taxon>
        <taxon>Marinobacter</taxon>
    </lineage>
</organism>
<protein>
    <recommendedName>
        <fullName evidence="3">PEGA domain-containing protein</fullName>
    </recommendedName>
</protein>
<sequence>MKFKGFVAGALAMTLLSGCSTVIKGTSESITVNSLEDGTTIYVNGAARGKDSAFVNLEKGKVHTITARKEGCEPATTQTGESFDPTTLLGILIDWGLITIPVDLISGAAWEITPTTYTVTPICPGSNAVATSQ</sequence>
<dbReference type="AlphaFoldDB" id="A0A1V2DPI1"/>
<evidence type="ECO:0000313" key="2">
    <source>
        <dbReference type="Proteomes" id="UP000189339"/>
    </source>
</evidence>